<reference evidence="8 9" key="1">
    <citation type="submission" date="2018-07" db="EMBL/GenBank/DDBJ databases">
        <title>Arthrobacter sp. nov., isolated from raw cow's milk with high bacterial count.</title>
        <authorList>
            <person name="Hahne J."/>
            <person name="Isele D."/>
            <person name="Lipski A."/>
        </authorList>
    </citation>
    <scope>NUCLEOTIDE SEQUENCE [LARGE SCALE GENOMIC DNA]</scope>
    <source>
        <strain evidence="8 9">JZ R-35</strain>
    </source>
</reference>
<dbReference type="CDD" id="cd01055">
    <property type="entry name" value="Nonheme_Ferritin"/>
    <property type="match status" value="1"/>
</dbReference>
<evidence type="ECO:0000256" key="2">
    <source>
        <dbReference type="ARBA" id="ARBA00022723"/>
    </source>
</evidence>
<keyword evidence="3" id="KW-0560">Oxidoreductase</keyword>
<dbReference type="PROSITE" id="PS50905">
    <property type="entry name" value="FERRITIN_LIKE"/>
    <property type="match status" value="1"/>
</dbReference>
<evidence type="ECO:0000256" key="3">
    <source>
        <dbReference type="ARBA" id="ARBA00023002"/>
    </source>
</evidence>
<evidence type="ECO:0000256" key="5">
    <source>
        <dbReference type="PIRSR" id="PIRSR601519-1"/>
    </source>
</evidence>
<evidence type="ECO:0000256" key="6">
    <source>
        <dbReference type="RuleBase" id="RU361145"/>
    </source>
</evidence>
<evidence type="ECO:0000313" key="9">
    <source>
        <dbReference type="Proteomes" id="UP000265419"/>
    </source>
</evidence>
<dbReference type="SUPFAM" id="SSF47240">
    <property type="entry name" value="Ferritin-like"/>
    <property type="match status" value="1"/>
</dbReference>
<name>A0A399JDC4_9MICC</name>
<feature type="binding site" evidence="5">
    <location>
        <position position="54"/>
    </location>
    <ligand>
        <name>Fe cation</name>
        <dbReference type="ChEBI" id="CHEBI:24875"/>
        <label>1</label>
    </ligand>
</feature>
<comment type="caution">
    <text evidence="8">The sequence shown here is derived from an EMBL/GenBank/DDBJ whole genome shotgun (WGS) entry which is preliminary data.</text>
</comment>
<gene>
    <name evidence="8" type="ORF">DWB68_01145</name>
</gene>
<dbReference type="EMBL" id="QQXK01000002">
    <property type="protein sequence ID" value="RII43548.1"/>
    <property type="molecule type" value="Genomic_DNA"/>
</dbReference>
<dbReference type="InterPro" id="IPR001519">
    <property type="entry name" value="Ferritin"/>
</dbReference>
<dbReference type="PANTHER" id="PTHR11431">
    <property type="entry name" value="FERRITIN"/>
    <property type="match status" value="1"/>
</dbReference>
<evidence type="ECO:0000259" key="7">
    <source>
        <dbReference type="PROSITE" id="PS50905"/>
    </source>
</evidence>
<sequence>MELTGKLEEAFNRQVTLELEAAITYRQLAIDMDLMDLPGLAGWFKAQAEEELEHRDKFITHMVDRGSRPVFQAIPAQGLEITTVLEAFEASLAHEVKVSEAIRDLYRLALETGDIDSLPLLNWFVDEQVEEEATVGGIIGRIKRVGGDGSGLLALDRELGARGPEDEH</sequence>
<accession>A0A399JDC4</accession>
<dbReference type="GO" id="GO:0006826">
    <property type="term" value="P:iron ion transport"/>
    <property type="evidence" value="ECO:0007669"/>
    <property type="project" value="InterPro"/>
</dbReference>
<dbReference type="PANTHER" id="PTHR11431:SF127">
    <property type="entry name" value="BACTERIAL NON-HEME FERRITIN"/>
    <property type="match status" value="1"/>
</dbReference>
<evidence type="ECO:0000256" key="1">
    <source>
        <dbReference type="ARBA" id="ARBA00022434"/>
    </source>
</evidence>
<evidence type="ECO:0000313" key="8">
    <source>
        <dbReference type="EMBL" id="RII43548.1"/>
    </source>
</evidence>
<dbReference type="RefSeq" id="WP_119423307.1">
    <property type="nucleotide sequence ID" value="NZ_JBHOFJ010000005.1"/>
</dbReference>
<keyword evidence="1 6" id="KW-0409">Iron storage</keyword>
<dbReference type="GO" id="GO:0008198">
    <property type="term" value="F:ferrous iron binding"/>
    <property type="evidence" value="ECO:0007669"/>
    <property type="project" value="TreeGrafter"/>
</dbReference>
<dbReference type="GO" id="GO:0005829">
    <property type="term" value="C:cytosol"/>
    <property type="evidence" value="ECO:0007669"/>
    <property type="project" value="TreeGrafter"/>
</dbReference>
<protein>
    <recommendedName>
        <fullName evidence="6">Ferritin</fullName>
    </recommendedName>
</protein>
<evidence type="ECO:0000256" key="4">
    <source>
        <dbReference type="ARBA" id="ARBA00023004"/>
    </source>
</evidence>
<dbReference type="GO" id="GO:0008199">
    <property type="term" value="F:ferric iron binding"/>
    <property type="evidence" value="ECO:0007669"/>
    <property type="project" value="InterPro"/>
</dbReference>
<proteinExistence type="predicted"/>
<dbReference type="InterPro" id="IPR012347">
    <property type="entry name" value="Ferritin-like"/>
</dbReference>
<feature type="binding site" evidence="5">
    <location>
        <position position="18"/>
    </location>
    <ligand>
        <name>Fe cation</name>
        <dbReference type="ChEBI" id="CHEBI:24875"/>
        <label>1</label>
    </ligand>
</feature>
<feature type="binding site" evidence="5">
    <location>
        <position position="51"/>
    </location>
    <ligand>
        <name>Fe cation</name>
        <dbReference type="ChEBI" id="CHEBI:24875"/>
        <label>1</label>
    </ligand>
</feature>
<organism evidence="8 9">
    <name type="scientific">Galactobacter valiniphilus</name>
    <dbReference type="NCBI Taxonomy" id="2676122"/>
    <lineage>
        <taxon>Bacteria</taxon>
        <taxon>Bacillati</taxon>
        <taxon>Actinomycetota</taxon>
        <taxon>Actinomycetes</taxon>
        <taxon>Micrococcales</taxon>
        <taxon>Micrococcaceae</taxon>
        <taxon>Galactobacter</taxon>
    </lineage>
</organism>
<dbReference type="InterPro" id="IPR041719">
    <property type="entry name" value="Ferritin_prok"/>
</dbReference>
<feature type="domain" description="Ferritin-like diiron" evidence="7">
    <location>
        <begin position="1"/>
        <end position="146"/>
    </location>
</feature>
<keyword evidence="2 5" id="KW-0479">Metal-binding</keyword>
<dbReference type="Pfam" id="PF00210">
    <property type="entry name" value="Ferritin"/>
    <property type="match status" value="1"/>
</dbReference>
<dbReference type="InterPro" id="IPR009040">
    <property type="entry name" value="Ferritin-like_diiron"/>
</dbReference>
<dbReference type="InterPro" id="IPR009078">
    <property type="entry name" value="Ferritin-like_SF"/>
</dbReference>
<dbReference type="GO" id="GO:0006879">
    <property type="term" value="P:intracellular iron ion homeostasis"/>
    <property type="evidence" value="ECO:0007669"/>
    <property type="project" value="UniProtKB-KW"/>
</dbReference>
<keyword evidence="4 5" id="KW-0408">Iron</keyword>
<dbReference type="GO" id="GO:0004322">
    <property type="term" value="F:ferroxidase activity"/>
    <property type="evidence" value="ECO:0007669"/>
    <property type="project" value="TreeGrafter"/>
</dbReference>
<feature type="binding site" evidence="5">
    <location>
        <position position="128"/>
    </location>
    <ligand>
        <name>Fe cation</name>
        <dbReference type="ChEBI" id="CHEBI:24875"/>
        <label>1</label>
    </ligand>
</feature>
<dbReference type="Proteomes" id="UP000265419">
    <property type="component" value="Unassembled WGS sequence"/>
</dbReference>
<keyword evidence="9" id="KW-1185">Reference proteome</keyword>
<dbReference type="Gene3D" id="1.20.1260.10">
    <property type="match status" value="1"/>
</dbReference>
<feature type="binding site" evidence="5">
    <location>
        <position position="95"/>
    </location>
    <ligand>
        <name>Fe cation</name>
        <dbReference type="ChEBI" id="CHEBI:24875"/>
        <label>1</label>
    </ligand>
</feature>
<dbReference type="AlphaFoldDB" id="A0A399JDC4"/>
<dbReference type="InterPro" id="IPR008331">
    <property type="entry name" value="Ferritin_DPS_dom"/>
</dbReference>